<feature type="compositionally biased region" description="Low complexity" evidence="1">
    <location>
        <begin position="26"/>
        <end position="50"/>
    </location>
</feature>
<organism evidence="2 3">
    <name type="scientific">Plenodomus tracheiphilus IPT5</name>
    <dbReference type="NCBI Taxonomy" id="1408161"/>
    <lineage>
        <taxon>Eukaryota</taxon>
        <taxon>Fungi</taxon>
        <taxon>Dikarya</taxon>
        <taxon>Ascomycota</taxon>
        <taxon>Pezizomycotina</taxon>
        <taxon>Dothideomycetes</taxon>
        <taxon>Pleosporomycetidae</taxon>
        <taxon>Pleosporales</taxon>
        <taxon>Pleosporineae</taxon>
        <taxon>Leptosphaeriaceae</taxon>
        <taxon>Plenodomus</taxon>
    </lineage>
</organism>
<evidence type="ECO:0000313" key="3">
    <source>
        <dbReference type="Proteomes" id="UP000799423"/>
    </source>
</evidence>
<reference evidence="2" key="1">
    <citation type="submission" date="2020-01" db="EMBL/GenBank/DDBJ databases">
        <authorList>
            <consortium name="DOE Joint Genome Institute"/>
            <person name="Haridas S."/>
            <person name="Albert R."/>
            <person name="Binder M."/>
            <person name="Bloem J."/>
            <person name="Labutti K."/>
            <person name="Salamov A."/>
            <person name="Andreopoulos B."/>
            <person name="Baker S.E."/>
            <person name="Barry K."/>
            <person name="Bills G."/>
            <person name="Bluhm B.H."/>
            <person name="Cannon C."/>
            <person name="Castanera R."/>
            <person name="Culley D.E."/>
            <person name="Daum C."/>
            <person name="Ezra D."/>
            <person name="Gonzalez J.B."/>
            <person name="Henrissat B."/>
            <person name="Kuo A."/>
            <person name="Liang C."/>
            <person name="Lipzen A."/>
            <person name="Lutzoni F."/>
            <person name="Magnuson J."/>
            <person name="Mondo S."/>
            <person name="Nolan M."/>
            <person name="Ohm R."/>
            <person name="Pangilinan J."/>
            <person name="Park H.-J."/>
            <person name="Ramirez L."/>
            <person name="Alfaro M."/>
            <person name="Sun H."/>
            <person name="Tritt A."/>
            <person name="Yoshinaga Y."/>
            <person name="Zwiers L.-H."/>
            <person name="Turgeon B.G."/>
            <person name="Goodwin S.B."/>
            <person name="Spatafora J.W."/>
            <person name="Crous P.W."/>
            <person name="Grigoriev I.V."/>
        </authorList>
    </citation>
    <scope>NUCLEOTIDE SEQUENCE</scope>
    <source>
        <strain evidence="2">IPT5</strain>
    </source>
</reference>
<dbReference type="EMBL" id="MU006298">
    <property type="protein sequence ID" value="KAF2852451.1"/>
    <property type="molecule type" value="Genomic_DNA"/>
</dbReference>
<sequence length="163" mass="18485">MHPSTFYVSSKYFHVTYPHHTRNTHNPSNTSPAPSIPTPTNTTISQSPSIHAPTETHIPSRRPQPLSTRYPSPSPAKHRFMHNQPKTSRALIRNCKSYDPPYLTTHTVNFGLRHLRNPLPPPQKRPPTPRASESTSMFPRVACSLCSGKLRWRKTVAVVHALW</sequence>
<evidence type="ECO:0000313" key="2">
    <source>
        <dbReference type="EMBL" id="KAF2852451.1"/>
    </source>
</evidence>
<proteinExistence type="predicted"/>
<feature type="region of interest" description="Disordered" evidence="1">
    <location>
        <begin position="18"/>
        <end position="85"/>
    </location>
</feature>
<accession>A0A6A7BAA1</accession>
<feature type="region of interest" description="Disordered" evidence="1">
    <location>
        <begin position="116"/>
        <end position="135"/>
    </location>
</feature>
<keyword evidence="3" id="KW-1185">Reference proteome</keyword>
<evidence type="ECO:0000256" key="1">
    <source>
        <dbReference type="SAM" id="MobiDB-lite"/>
    </source>
</evidence>
<dbReference type="AlphaFoldDB" id="A0A6A7BAA1"/>
<name>A0A6A7BAA1_9PLEO</name>
<gene>
    <name evidence="2" type="ORF">T440DRAFT_466613</name>
</gene>
<feature type="compositionally biased region" description="Pro residues" evidence="1">
    <location>
        <begin position="118"/>
        <end position="129"/>
    </location>
</feature>
<dbReference type="Proteomes" id="UP000799423">
    <property type="component" value="Unassembled WGS sequence"/>
</dbReference>
<protein>
    <submittedName>
        <fullName evidence="2">Uncharacterized protein</fullName>
    </submittedName>
</protein>